<comment type="caution">
    <text evidence="4">The sequence shown here is derived from an EMBL/GenBank/DDBJ whole genome shotgun (WGS) entry which is preliminary data.</text>
</comment>
<name>X0X9A9_9ZZZZ</name>
<reference evidence="4" key="1">
    <citation type="journal article" date="2014" name="Front. Microbiol.">
        <title>High frequency of phylogenetically diverse reductive dehalogenase-homologous genes in deep subseafloor sedimentary metagenomes.</title>
        <authorList>
            <person name="Kawai M."/>
            <person name="Futagami T."/>
            <person name="Toyoda A."/>
            <person name="Takaki Y."/>
            <person name="Nishi S."/>
            <person name="Hori S."/>
            <person name="Arai W."/>
            <person name="Tsubouchi T."/>
            <person name="Morono Y."/>
            <person name="Uchiyama I."/>
            <person name="Ito T."/>
            <person name="Fujiyama A."/>
            <person name="Inagaki F."/>
            <person name="Takami H."/>
        </authorList>
    </citation>
    <scope>NUCLEOTIDE SEQUENCE</scope>
    <source>
        <strain evidence="4">Expedition CK06-06</strain>
    </source>
</reference>
<dbReference type="InterPro" id="IPR011990">
    <property type="entry name" value="TPR-like_helical_dom_sf"/>
</dbReference>
<gene>
    <name evidence="4" type="ORF">S01H1_64800</name>
</gene>
<keyword evidence="3" id="KW-0812">Transmembrane</keyword>
<keyword evidence="2" id="KW-0802">TPR repeat</keyword>
<dbReference type="AlphaFoldDB" id="X0X9A9"/>
<sequence>MEDTVKQKKRWFRTAIWFAFIAAVFIGIIITVRFSNIPSTIKADTGKAVLGLSNNPSIKTDSEDAKTYCSQGLVHYYTGDYATAINYYNKSIEADPELAESYLYRGNCYGFNGQHELAILD</sequence>
<dbReference type="GO" id="GO:0046813">
    <property type="term" value="P:receptor-mediated virion attachment to host cell"/>
    <property type="evidence" value="ECO:0007669"/>
    <property type="project" value="TreeGrafter"/>
</dbReference>
<dbReference type="SUPFAM" id="SSF48452">
    <property type="entry name" value="TPR-like"/>
    <property type="match status" value="1"/>
</dbReference>
<organism evidence="4">
    <name type="scientific">marine sediment metagenome</name>
    <dbReference type="NCBI Taxonomy" id="412755"/>
    <lineage>
        <taxon>unclassified sequences</taxon>
        <taxon>metagenomes</taxon>
        <taxon>ecological metagenomes</taxon>
    </lineage>
</organism>
<keyword evidence="1" id="KW-0677">Repeat</keyword>
<dbReference type="Pfam" id="PF00515">
    <property type="entry name" value="TPR_1"/>
    <property type="match status" value="1"/>
</dbReference>
<dbReference type="PROSITE" id="PS50005">
    <property type="entry name" value="TPR"/>
    <property type="match status" value="1"/>
</dbReference>
<dbReference type="GO" id="GO:0009279">
    <property type="term" value="C:cell outer membrane"/>
    <property type="evidence" value="ECO:0007669"/>
    <property type="project" value="TreeGrafter"/>
</dbReference>
<dbReference type="PANTHER" id="PTHR44858:SF1">
    <property type="entry name" value="UDP-N-ACETYLGLUCOSAMINE--PEPTIDE N-ACETYLGLUCOSAMINYLTRANSFERASE SPINDLY-RELATED"/>
    <property type="match status" value="1"/>
</dbReference>
<dbReference type="PROSITE" id="PS50293">
    <property type="entry name" value="TPR_REGION"/>
    <property type="match status" value="1"/>
</dbReference>
<keyword evidence="3" id="KW-0472">Membrane</keyword>
<accession>X0X9A9</accession>
<dbReference type="InterPro" id="IPR019734">
    <property type="entry name" value="TPR_rpt"/>
</dbReference>
<feature type="transmembrane region" description="Helical" evidence="3">
    <location>
        <begin position="12"/>
        <end position="32"/>
    </location>
</feature>
<dbReference type="InterPro" id="IPR050498">
    <property type="entry name" value="Ycf3"/>
</dbReference>
<dbReference type="EMBL" id="BARS01042732">
    <property type="protein sequence ID" value="GAG31982.1"/>
    <property type="molecule type" value="Genomic_DNA"/>
</dbReference>
<protein>
    <submittedName>
        <fullName evidence="4">Uncharacterized protein</fullName>
    </submittedName>
</protein>
<proteinExistence type="predicted"/>
<dbReference type="PANTHER" id="PTHR44858">
    <property type="entry name" value="TETRATRICOPEPTIDE REPEAT PROTEIN 6"/>
    <property type="match status" value="1"/>
</dbReference>
<evidence type="ECO:0000256" key="2">
    <source>
        <dbReference type="ARBA" id="ARBA00022803"/>
    </source>
</evidence>
<evidence type="ECO:0000256" key="1">
    <source>
        <dbReference type="ARBA" id="ARBA00022737"/>
    </source>
</evidence>
<evidence type="ECO:0000256" key="3">
    <source>
        <dbReference type="SAM" id="Phobius"/>
    </source>
</evidence>
<keyword evidence="3" id="KW-1133">Transmembrane helix</keyword>
<feature type="non-terminal residue" evidence="4">
    <location>
        <position position="121"/>
    </location>
</feature>
<evidence type="ECO:0000313" key="4">
    <source>
        <dbReference type="EMBL" id="GAG31982.1"/>
    </source>
</evidence>
<dbReference type="SMART" id="SM00028">
    <property type="entry name" value="TPR"/>
    <property type="match status" value="1"/>
</dbReference>
<dbReference type="Gene3D" id="1.25.40.10">
    <property type="entry name" value="Tetratricopeptide repeat domain"/>
    <property type="match status" value="1"/>
</dbReference>